<evidence type="ECO:0000313" key="3">
    <source>
        <dbReference type="Proteomes" id="UP001189429"/>
    </source>
</evidence>
<protein>
    <submittedName>
        <fullName evidence="2">Uncharacterized protein</fullName>
    </submittedName>
</protein>
<name>A0ABN9SVU8_9DINO</name>
<proteinExistence type="predicted"/>
<organism evidence="2 3">
    <name type="scientific">Prorocentrum cordatum</name>
    <dbReference type="NCBI Taxonomy" id="2364126"/>
    <lineage>
        <taxon>Eukaryota</taxon>
        <taxon>Sar</taxon>
        <taxon>Alveolata</taxon>
        <taxon>Dinophyceae</taxon>
        <taxon>Prorocentrales</taxon>
        <taxon>Prorocentraceae</taxon>
        <taxon>Prorocentrum</taxon>
    </lineage>
</organism>
<gene>
    <name evidence="2" type="ORF">PCOR1329_LOCUS33032</name>
</gene>
<keyword evidence="3" id="KW-1185">Reference proteome</keyword>
<reference evidence="2" key="1">
    <citation type="submission" date="2023-10" db="EMBL/GenBank/DDBJ databases">
        <authorList>
            <person name="Chen Y."/>
            <person name="Shah S."/>
            <person name="Dougan E. K."/>
            <person name="Thang M."/>
            <person name="Chan C."/>
        </authorList>
    </citation>
    <scope>NUCLEOTIDE SEQUENCE [LARGE SCALE GENOMIC DNA]</scope>
</reference>
<feature type="compositionally biased region" description="Basic and acidic residues" evidence="1">
    <location>
        <begin position="173"/>
        <end position="183"/>
    </location>
</feature>
<dbReference type="EMBL" id="CAUYUJ010013670">
    <property type="protein sequence ID" value="CAK0836591.1"/>
    <property type="molecule type" value="Genomic_DNA"/>
</dbReference>
<evidence type="ECO:0000256" key="1">
    <source>
        <dbReference type="SAM" id="MobiDB-lite"/>
    </source>
</evidence>
<accession>A0ABN9SVU8</accession>
<sequence>MGAAGCKCDESIVSHVVEHATSHKEVAATAAAPAEEAETPKPDQFAGIWLTGKGNSHLIGLDAIQWSDGVVTNVLKKKVKGVMTLVTRREQTTYYAGLTPDGKLQWSDGDLWVRSQDTPMTGSYRGAGHAYEYLESAIQGVPGVSLIPGLIDQDSACAERSRVPLKNSPFYADADRRRSERAAPVRGAESNSTSESSPPWRRAQSAPAATEASPSGSEVRSSDGRSIAPRPKRKAEPRGH</sequence>
<evidence type="ECO:0000313" key="2">
    <source>
        <dbReference type="EMBL" id="CAK0836591.1"/>
    </source>
</evidence>
<dbReference type="Proteomes" id="UP001189429">
    <property type="component" value="Unassembled WGS sequence"/>
</dbReference>
<feature type="region of interest" description="Disordered" evidence="1">
    <location>
        <begin position="169"/>
        <end position="240"/>
    </location>
</feature>
<comment type="caution">
    <text evidence="2">The sequence shown here is derived from an EMBL/GenBank/DDBJ whole genome shotgun (WGS) entry which is preliminary data.</text>
</comment>